<dbReference type="AlphaFoldDB" id="A0A4Z1NY35"/>
<feature type="coiled-coil region" evidence="1">
    <location>
        <begin position="79"/>
        <end position="106"/>
    </location>
</feature>
<dbReference type="Proteomes" id="UP000298493">
    <property type="component" value="Unassembled WGS sequence"/>
</dbReference>
<feature type="compositionally biased region" description="Polar residues" evidence="2">
    <location>
        <begin position="204"/>
        <end position="214"/>
    </location>
</feature>
<protein>
    <submittedName>
        <fullName evidence="3">Uncharacterized protein</fullName>
    </submittedName>
</protein>
<evidence type="ECO:0000313" key="3">
    <source>
        <dbReference type="EMBL" id="TID18453.1"/>
    </source>
</evidence>
<evidence type="ECO:0000313" key="4">
    <source>
        <dbReference type="Proteomes" id="UP000298493"/>
    </source>
</evidence>
<gene>
    <name evidence="3" type="ORF">E6O75_ATG06529</name>
</gene>
<keyword evidence="4" id="KW-1185">Reference proteome</keyword>
<evidence type="ECO:0000256" key="1">
    <source>
        <dbReference type="SAM" id="Coils"/>
    </source>
</evidence>
<accession>A0A4Z1NY35</accession>
<proteinExistence type="predicted"/>
<feature type="region of interest" description="Disordered" evidence="2">
    <location>
        <begin position="199"/>
        <end position="223"/>
    </location>
</feature>
<dbReference type="EMBL" id="SNSC02000014">
    <property type="protein sequence ID" value="TID18453.1"/>
    <property type="molecule type" value="Genomic_DNA"/>
</dbReference>
<organism evidence="3 4">
    <name type="scientific">Venturia nashicola</name>
    <dbReference type="NCBI Taxonomy" id="86259"/>
    <lineage>
        <taxon>Eukaryota</taxon>
        <taxon>Fungi</taxon>
        <taxon>Dikarya</taxon>
        <taxon>Ascomycota</taxon>
        <taxon>Pezizomycotina</taxon>
        <taxon>Dothideomycetes</taxon>
        <taxon>Pleosporomycetidae</taxon>
        <taxon>Venturiales</taxon>
        <taxon>Venturiaceae</taxon>
        <taxon>Venturia</taxon>
    </lineage>
</organism>
<keyword evidence="1" id="KW-0175">Coiled coil</keyword>
<name>A0A4Z1NY35_9PEZI</name>
<comment type="caution">
    <text evidence="3">The sequence shown here is derived from an EMBL/GenBank/DDBJ whole genome shotgun (WGS) entry which is preliminary data.</text>
</comment>
<reference evidence="3 4" key="1">
    <citation type="submission" date="2019-04" db="EMBL/GenBank/DDBJ databases">
        <title>High contiguity whole genome sequence and gene annotation resource for two Venturia nashicola isolates.</title>
        <authorList>
            <person name="Prokchorchik M."/>
            <person name="Won K."/>
            <person name="Lee Y."/>
            <person name="Choi E.D."/>
            <person name="Segonzac C."/>
            <person name="Sohn K.H."/>
        </authorList>
    </citation>
    <scope>NUCLEOTIDE SEQUENCE [LARGE SCALE GENOMIC DNA]</scope>
    <source>
        <strain evidence="3 4">PRI2</strain>
    </source>
</reference>
<sequence>MEYYFPFGARPDNFSLEVEPPGTRVHLGLPPDDVELYDSARTFAFRDGTYYAIPNDPQLDISIQVWRPFVVWIPAYHEITYLRDKVARLQERARTAEATTIELKQRVIDDLKTQNGVLKDELTEYMAVQWRRDIEGFKALPIDHAHVSIWNTQFHETMKELTTNSLREPYGSKRHAIVSQILMDLNDFVAARMRGEDGVGGVVDTSTPPLSRVQSPGHERESVDSMVRDILGPPWYEYDIRGWQD</sequence>
<evidence type="ECO:0000256" key="2">
    <source>
        <dbReference type="SAM" id="MobiDB-lite"/>
    </source>
</evidence>